<dbReference type="InterPro" id="IPR000873">
    <property type="entry name" value="AMP-dep_synth/lig_dom"/>
</dbReference>
<dbReference type="InterPro" id="IPR042099">
    <property type="entry name" value="ANL_N_sf"/>
</dbReference>
<dbReference type="OrthoDB" id="10253115at2759"/>
<organism evidence="4 5">
    <name type="scientific">Diacronema lutheri</name>
    <name type="common">Unicellular marine alga</name>
    <name type="synonym">Monochrysis lutheri</name>
    <dbReference type="NCBI Taxonomy" id="2081491"/>
    <lineage>
        <taxon>Eukaryota</taxon>
        <taxon>Haptista</taxon>
        <taxon>Haptophyta</taxon>
        <taxon>Pavlovophyceae</taxon>
        <taxon>Pavlovales</taxon>
        <taxon>Pavlovaceae</taxon>
        <taxon>Diacronema</taxon>
    </lineage>
</organism>
<dbReference type="GO" id="GO:0031956">
    <property type="term" value="F:medium-chain fatty acid-CoA ligase activity"/>
    <property type="evidence" value="ECO:0007669"/>
    <property type="project" value="TreeGrafter"/>
</dbReference>
<dbReference type="PROSITE" id="PS00455">
    <property type="entry name" value="AMP_BINDING"/>
    <property type="match status" value="1"/>
</dbReference>
<dbReference type="Pfam" id="PF00501">
    <property type="entry name" value="AMP-binding"/>
    <property type="match status" value="1"/>
</dbReference>
<dbReference type="PANTHER" id="PTHR43201">
    <property type="entry name" value="ACYL-COA SYNTHETASE"/>
    <property type="match status" value="1"/>
</dbReference>
<feature type="compositionally biased region" description="Low complexity" evidence="1">
    <location>
        <begin position="484"/>
        <end position="495"/>
    </location>
</feature>
<dbReference type="EMBL" id="JAGTXO010000019">
    <property type="protein sequence ID" value="KAG8462675.1"/>
    <property type="molecule type" value="Genomic_DNA"/>
</dbReference>
<gene>
    <name evidence="4" type="ORF">KFE25_004651</name>
</gene>
<dbReference type="OMA" id="HVEIQIG"/>
<dbReference type="Gene3D" id="3.30.300.30">
    <property type="match status" value="1"/>
</dbReference>
<name>A0A8J5XGS0_DIALT</name>
<dbReference type="CDD" id="cd04433">
    <property type="entry name" value="AFD_class_I"/>
    <property type="match status" value="1"/>
</dbReference>
<comment type="caution">
    <text evidence="4">The sequence shown here is derived from an EMBL/GenBank/DDBJ whole genome shotgun (WGS) entry which is preliminary data.</text>
</comment>
<dbReference type="Proteomes" id="UP000751190">
    <property type="component" value="Unassembled WGS sequence"/>
</dbReference>
<dbReference type="InterPro" id="IPR020845">
    <property type="entry name" value="AMP-binding_CS"/>
</dbReference>
<feature type="region of interest" description="Disordered" evidence="1">
    <location>
        <begin position="483"/>
        <end position="509"/>
    </location>
</feature>
<accession>A0A8J5XGS0</accession>
<dbReference type="PANTHER" id="PTHR43201:SF32">
    <property type="entry name" value="2-SUCCINYLBENZOATE--COA LIGASE, CHLOROPLASTIC_PEROXISOMAL"/>
    <property type="match status" value="1"/>
</dbReference>
<feature type="domain" description="AMP-binding enzyme C-terminal" evidence="3">
    <location>
        <begin position="578"/>
        <end position="665"/>
    </location>
</feature>
<dbReference type="Pfam" id="PF13193">
    <property type="entry name" value="AMP-binding_C"/>
    <property type="match status" value="1"/>
</dbReference>
<sequence length="686" mass="69201">MDVVASAPSVDGFLARAAQAHGASLAIVDGALRLTWHELGVRVARLAAALARAVPRGGALALCCSNSAAALEYLLAASALGAMFVPLNARWTDAELLDALIDCGATVLVVDAPARLDAISRAAAPAAAPGVAPGGAATGQRALERITRRVALELAIIAPPAHADPAAHAPVAERGASAPQCACAARTLRHADLVSAPADAVTGAREPGCGEEIAWLVYTSGTTGGAKGVQLSHASCVAHAVQKVALLRLREPTGPAQRSHAHARAAPSADGRARAGPAADPAGPGTIYLSAAPLHHVAGLSATLAVCAAAGCLVIPRSTRAADLRAALLNGASADGSAHSARARAPRAELPVNLLVVVPAHLHALLHSGEPPAGPETGVRPAVQTVLIGGGTPSAALVRGAAAAFPRARLLLTYAATEAGSTISVAELAPPPPPPLPSDGVSRGGSDAGLARDGRADALVGGVRVGVPVHIARVALAPPNWASGDAGPAPRAAAPAPAPRLDAPPPHHRRSELGEIVVRGVGVMRGYWRRPEASAAALRDGWLRTGDLGGFDADGCLVLVGRINDVVKTGGENVHAAEVERALCAHAAVLEAAVVGVPDVRLGERLVAVLVRAVAHDGDAPSAADSAALARDVLLSCRARLAGFKVPRTALWWPAARLPRTASGKVVKWRLRAEVAHELGAPRPKL</sequence>
<protein>
    <submittedName>
        <fullName evidence="4">Uncharacterized protein</fullName>
    </submittedName>
</protein>
<evidence type="ECO:0000256" key="1">
    <source>
        <dbReference type="SAM" id="MobiDB-lite"/>
    </source>
</evidence>
<dbReference type="InterPro" id="IPR025110">
    <property type="entry name" value="AMP-bd_C"/>
</dbReference>
<keyword evidence="5" id="KW-1185">Reference proteome</keyword>
<evidence type="ECO:0000259" key="3">
    <source>
        <dbReference type="Pfam" id="PF13193"/>
    </source>
</evidence>
<dbReference type="Gene3D" id="3.40.50.12780">
    <property type="entry name" value="N-terminal domain of ligase-like"/>
    <property type="match status" value="1"/>
</dbReference>
<reference evidence="4" key="1">
    <citation type="submission" date="2021-05" db="EMBL/GenBank/DDBJ databases">
        <title>The genome of the haptophyte Pavlova lutheri (Diacronema luteri, Pavlovales) - a model for lipid biosynthesis in eukaryotic algae.</title>
        <authorList>
            <person name="Hulatt C.J."/>
            <person name="Posewitz M.C."/>
        </authorList>
    </citation>
    <scope>NUCLEOTIDE SEQUENCE</scope>
    <source>
        <strain evidence="4">NIVA-4/92</strain>
    </source>
</reference>
<dbReference type="InterPro" id="IPR045851">
    <property type="entry name" value="AMP-bd_C_sf"/>
</dbReference>
<proteinExistence type="predicted"/>
<feature type="compositionally biased region" description="Low complexity" evidence="1">
    <location>
        <begin position="264"/>
        <end position="280"/>
    </location>
</feature>
<feature type="region of interest" description="Disordered" evidence="1">
    <location>
        <begin position="253"/>
        <end position="280"/>
    </location>
</feature>
<feature type="domain" description="AMP-dependent synthetase/ligase" evidence="2">
    <location>
        <begin position="15"/>
        <end position="430"/>
    </location>
</feature>
<evidence type="ECO:0000259" key="2">
    <source>
        <dbReference type="Pfam" id="PF00501"/>
    </source>
</evidence>
<evidence type="ECO:0000313" key="4">
    <source>
        <dbReference type="EMBL" id="KAG8462675.1"/>
    </source>
</evidence>
<dbReference type="AlphaFoldDB" id="A0A8J5XGS0"/>
<dbReference type="GO" id="GO:0006631">
    <property type="term" value="P:fatty acid metabolic process"/>
    <property type="evidence" value="ECO:0007669"/>
    <property type="project" value="TreeGrafter"/>
</dbReference>
<dbReference type="SUPFAM" id="SSF56801">
    <property type="entry name" value="Acetyl-CoA synthetase-like"/>
    <property type="match status" value="1"/>
</dbReference>
<feature type="region of interest" description="Disordered" evidence="1">
    <location>
        <begin position="425"/>
        <end position="447"/>
    </location>
</feature>
<evidence type="ECO:0000313" key="5">
    <source>
        <dbReference type="Proteomes" id="UP000751190"/>
    </source>
</evidence>